<dbReference type="GO" id="GO:0016763">
    <property type="term" value="F:pentosyltransferase activity"/>
    <property type="evidence" value="ECO:0007669"/>
    <property type="project" value="TreeGrafter"/>
</dbReference>
<feature type="transmembrane region" description="Helical" evidence="8">
    <location>
        <begin position="100"/>
        <end position="118"/>
    </location>
</feature>
<feature type="transmembrane region" description="Helical" evidence="8">
    <location>
        <begin position="18"/>
        <end position="37"/>
    </location>
</feature>
<keyword evidence="4" id="KW-0808">Transferase</keyword>
<keyword evidence="3" id="KW-0328">Glycosyltransferase</keyword>
<evidence type="ECO:0000256" key="5">
    <source>
        <dbReference type="ARBA" id="ARBA00022692"/>
    </source>
</evidence>
<dbReference type="PATRIC" id="fig|178900.5.peg.2465"/>
<dbReference type="GO" id="GO:0005886">
    <property type="term" value="C:plasma membrane"/>
    <property type="evidence" value="ECO:0007669"/>
    <property type="project" value="UniProtKB-SubCell"/>
</dbReference>
<protein>
    <recommendedName>
        <fullName evidence="9">Glycosyltransferase RgtA/B/C/D-like domain-containing protein</fullName>
    </recommendedName>
</protein>
<dbReference type="InterPro" id="IPR038731">
    <property type="entry name" value="RgtA/B/C-like"/>
</dbReference>
<dbReference type="RefSeq" id="WP_062249599.1">
    <property type="nucleotide sequence ID" value="NZ_LHZA01000144.1"/>
</dbReference>
<keyword evidence="7 8" id="KW-0472">Membrane</keyword>
<feature type="transmembrane region" description="Helical" evidence="8">
    <location>
        <begin position="367"/>
        <end position="384"/>
    </location>
</feature>
<evidence type="ECO:0000256" key="1">
    <source>
        <dbReference type="ARBA" id="ARBA00004651"/>
    </source>
</evidence>
<evidence type="ECO:0000256" key="3">
    <source>
        <dbReference type="ARBA" id="ARBA00022676"/>
    </source>
</evidence>
<organism evidence="10 11">
    <name type="scientific">Acetobacter cerevisiae</name>
    <dbReference type="NCBI Taxonomy" id="178900"/>
    <lineage>
        <taxon>Bacteria</taxon>
        <taxon>Pseudomonadati</taxon>
        <taxon>Pseudomonadota</taxon>
        <taxon>Alphaproteobacteria</taxon>
        <taxon>Acetobacterales</taxon>
        <taxon>Acetobacteraceae</taxon>
        <taxon>Acetobacter</taxon>
    </lineage>
</organism>
<feature type="transmembrane region" description="Helical" evidence="8">
    <location>
        <begin position="340"/>
        <end position="360"/>
    </location>
</feature>
<dbReference type="Pfam" id="PF13231">
    <property type="entry name" value="PMT_2"/>
    <property type="match status" value="1"/>
</dbReference>
<sequence>MSYEPPLLAQNRRRLGSFLYRSFAIVLFGLILFPEFYHLGSQSIEPWDEARHIGSAYEMLFRHDYVVNYWQGKKDYWNLKPVLSFLPIILSVKLFGKGLMAARLPSLLGFVAIVLGLYQFAARKFSRVEGLYAITLFSIWSQALSVHSFRVADADALYSTFYLFCILLCLKRTSLSFCLACVMGALCFLTKSWHALTLLPPLALTCVLTERSIRLPFKGMLCGLAPILLWVGVRIYEDGPKFPQRMVTYDLLKRTGIQIEGHHNPPSFYITGFVHDYPALLWQLGFLTLAFGAACWWPRLRAARFRFGIPRALKAEMLILAVAVLSVFGMFTAAKTRLFWYTFPAYPILCVLMTYAFALLRPALKTVAGGLAAVFFVMSFSASWQRTKALELPAFYYQLQAAAWMPMTNVQKEGVIEQDDYAALLTYLPVPPTAIHIGPDEGKPHTLVIRDKDAGACDGCALVSKGDRFDLFYRD</sequence>
<evidence type="ECO:0000256" key="8">
    <source>
        <dbReference type="SAM" id="Phobius"/>
    </source>
</evidence>
<feature type="transmembrane region" description="Helical" evidence="8">
    <location>
        <begin position="317"/>
        <end position="334"/>
    </location>
</feature>
<proteinExistence type="predicted"/>
<dbReference type="InterPro" id="IPR050297">
    <property type="entry name" value="LipidA_mod_glycosyltrf_83"/>
</dbReference>
<keyword evidence="5 8" id="KW-0812">Transmembrane</keyword>
<feature type="domain" description="Glycosyltransferase RgtA/B/C/D-like" evidence="9">
    <location>
        <begin position="81"/>
        <end position="223"/>
    </location>
</feature>
<dbReference type="PANTHER" id="PTHR33908:SF11">
    <property type="entry name" value="MEMBRANE PROTEIN"/>
    <property type="match status" value="1"/>
</dbReference>
<keyword evidence="2" id="KW-1003">Cell membrane</keyword>
<evidence type="ECO:0000256" key="2">
    <source>
        <dbReference type="ARBA" id="ARBA00022475"/>
    </source>
</evidence>
<evidence type="ECO:0000313" key="10">
    <source>
        <dbReference type="EMBL" id="KXU93872.1"/>
    </source>
</evidence>
<evidence type="ECO:0000256" key="7">
    <source>
        <dbReference type="ARBA" id="ARBA00023136"/>
    </source>
</evidence>
<feature type="transmembrane region" description="Helical" evidence="8">
    <location>
        <begin position="279"/>
        <end position="297"/>
    </location>
</feature>
<accession>A0A149Q9E4</accession>
<feature type="transmembrane region" description="Helical" evidence="8">
    <location>
        <begin position="130"/>
        <end position="149"/>
    </location>
</feature>
<evidence type="ECO:0000256" key="6">
    <source>
        <dbReference type="ARBA" id="ARBA00022989"/>
    </source>
</evidence>
<evidence type="ECO:0000259" key="9">
    <source>
        <dbReference type="Pfam" id="PF13231"/>
    </source>
</evidence>
<comment type="caution">
    <text evidence="10">The sequence shown here is derived from an EMBL/GenBank/DDBJ whole genome shotgun (WGS) entry which is preliminary data.</text>
</comment>
<dbReference type="Proteomes" id="UP000075473">
    <property type="component" value="Unassembled WGS sequence"/>
</dbReference>
<evidence type="ECO:0000313" key="11">
    <source>
        <dbReference type="Proteomes" id="UP000075473"/>
    </source>
</evidence>
<comment type="subcellular location">
    <subcellularLocation>
        <location evidence="1">Cell membrane</location>
        <topology evidence="1">Multi-pass membrane protein</topology>
    </subcellularLocation>
</comment>
<feature type="transmembrane region" description="Helical" evidence="8">
    <location>
        <begin position="161"/>
        <end position="189"/>
    </location>
</feature>
<reference evidence="10 11" key="1">
    <citation type="submission" date="2015-06" db="EMBL/GenBank/DDBJ databases">
        <title>Improved classification and identification of acetic acid bacteria using matrix-assisted laser desorption/ionization time-of-flight mass spectrometry; Gluconobacter nephelii and Gluconobacter uchimurae are later heterotypic synonyms of Gluconobacter japonicus and Gluconobacter oxydans, respectively.</title>
        <authorList>
            <person name="Li L."/>
            <person name="Cleenwerck I."/>
            <person name="De Vuyst L."/>
            <person name="Vandamme P."/>
        </authorList>
    </citation>
    <scope>NUCLEOTIDE SEQUENCE [LARGE SCALE GENOMIC DNA]</scope>
    <source>
        <strain evidence="10 11">LMG 1625</strain>
    </source>
</reference>
<evidence type="ECO:0000256" key="4">
    <source>
        <dbReference type="ARBA" id="ARBA00022679"/>
    </source>
</evidence>
<dbReference type="EMBL" id="LHZA01000144">
    <property type="protein sequence ID" value="KXU93872.1"/>
    <property type="molecule type" value="Genomic_DNA"/>
</dbReference>
<keyword evidence="6 8" id="KW-1133">Transmembrane helix</keyword>
<dbReference type="AlphaFoldDB" id="A0A149Q9E4"/>
<dbReference type="PANTHER" id="PTHR33908">
    <property type="entry name" value="MANNOSYLTRANSFERASE YKCB-RELATED"/>
    <property type="match status" value="1"/>
</dbReference>
<name>A0A149Q9E4_9PROT</name>
<gene>
    <name evidence="10" type="ORF">AD928_07800</name>
</gene>
<dbReference type="GO" id="GO:0009103">
    <property type="term" value="P:lipopolysaccharide biosynthetic process"/>
    <property type="evidence" value="ECO:0007669"/>
    <property type="project" value="UniProtKB-ARBA"/>
</dbReference>